<evidence type="ECO:0000313" key="1">
    <source>
        <dbReference type="EMBL" id="ADV62352.1"/>
    </source>
</evidence>
<reference key="1">
    <citation type="submission" date="2010-11" db="EMBL/GenBank/DDBJ databases">
        <title>The complete sequence of chromosome of Isophaera pallida ATCC 43644.</title>
        <authorList>
            <consortium name="US DOE Joint Genome Institute (JGI-PGF)"/>
            <person name="Lucas S."/>
            <person name="Copeland A."/>
            <person name="Lapidus A."/>
            <person name="Bruce D."/>
            <person name="Goodwin L."/>
            <person name="Pitluck S."/>
            <person name="Kyrpides N."/>
            <person name="Mavromatis K."/>
            <person name="Pagani I."/>
            <person name="Ivanova N."/>
            <person name="Saunders E."/>
            <person name="Brettin T."/>
            <person name="Detter J.C."/>
            <person name="Han C."/>
            <person name="Tapia R."/>
            <person name="Land M."/>
            <person name="Hauser L."/>
            <person name="Markowitz V."/>
            <person name="Cheng J.-F."/>
            <person name="Hugenholtz P."/>
            <person name="Woyke T."/>
            <person name="Wu D."/>
            <person name="Eisen J.A."/>
        </authorList>
    </citation>
    <scope>NUCLEOTIDE SEQUENCE</scope>
    <source>
        <strain>ATCC 43644</strain>
    </source>
</reference>
<dbReference type="RefSeq" id="WP_013564640.1">
    <property type="nucleotide sequence ID" value="NC_014962.1"/>
</dbReference>
<dbReference type="EMBL" id="CP002353">
    <property type="protein sequence ID" value="ADV62352.1"/>
    <property type="molecule type" value="Genomic_DNA"/>
</dbReference>
<dbReference type="OrthoDB" id="281357at2"/>
<reference evidence="1 2" key="2">
    <citation type="journal article" date="2011" name="Stand. Genomic Sci.">
        <title>Complete genome sequence of Isosphaera pallida type strain (IS1B).</title>
        <authorList>
            <consortium name="US DOE Joint Genome Institute (JGI-PGF)"/>
            <person name="Goker M."/>
            <person name="Cleland D."/>
            <person name="Saunders E."/>
            <person name="Lapidus A."/>
            <person name="Nolan M."/>
            <person name="Lucas S."/>
            <person name="Hammon N."/>
            <person name="Deshpande S."/>
            <person name="Cheng J.F."/>
            <person name="Tapia R."/>
            <person name="Han C."/>
            <person name="Goodwin L."/>
            <person name="Pitluck S."/>
            <person name="Liolios K."/>
            <person name="Pagani I."/>
            <person name="Ivanova N."/>
            <person name="Mavromatis K."/>
            <person name="Pati A."/>
            <person name="Chen A."/>
            <person name="Palaniappan K."/>
            <person name="Land M."/>
            <person name="Hauser L."/>
            <person name="Chang Y.J."/>
            <person name="Jeffries C.D."/>
            <person name="Detter J.C."/>
            <person name="Beck B."/>
            <person name="Woyke T."/>
            <person name="Bristow J."/>
            <person name="Eisen J.A."/>
            <person name="Markowitz V."/>
            <person name="Hugenholtz P."/>
            <person name="Kyrpides N.C."/>
            <person name="Klenk H.P."/>
        </authorList>
    </citation>
    <scope>NUCLEOTIDE SEQUENCE [LARGE SCALE GENOMIC DNA]</scope>
    <source>
        <strain evidence="2">ATCC 43644 / DSM 9630 / IS1B</strain>
    </source>
</reference>
<keyword evidence="2" id="KW-1185">Reference proteome</keyword>
<name>E8R1D5_ISOPI</name>
<dbReference type="KEGG" id="ipa:Isop_1769"/>
<accession>E8R1D5</accession>
<protein>
    <submittedName>
        <fullName evidence="1">Uncharacterized protein</fullName>
    </submittedName>
</protein>
<dbReference type="eggNOG" id="ENOG50330PM">
    <property type="taxonomic scope" value="Bacteria"/>
</dbReference>
<organism evidence="1 2">
    <name type="scientific">Isosphaera pallida (strain ATCC 43644 / DSM 9630 / IS1B)</name>
    <dbReference type="NCBI Taxonomy" id="575540"/>
    <lineage>
        <taxon>Bacteria</taxon>
        <taxon>Pseudomonadati</taxon>
        <taxon>Planctomycetota</taxon>
        <taxon>Planctomycetia</taxon>
        <taxon>Isosphaerales</taxon>
        <taxon>Isosphaeraceae</taxon>
        <taxon>Isosphaera</taxon>
    </lineage>
</organism>
<gene>
    <name evidence="1" type="ordered locus">Isop_1769</name>
</gene>
<evidence type="ECO:0000313" key="2">
    <source>
        <dbReference type="Proteomes" id="UP000008631"/>
    </source>
</evidence>
<dbReference type="AlphaFoldDB" id="E8R1D5"/>
<dbReference type="STRING" id="575540.Isop_1769"/>
<dbReference type="HOGENOM" id="CLU_2466346_0_0_0"/>
<proteinExistence type="predicted"/>
<sequence length="86" mass="10282">MPDYTPYQRKIIERYYRNYDAIKTQKLAELVTEVYLAEGKARERLWTRIEKTLQDLEFPATRITHLMEKRDPALLPGILREIQGQS</sequence>
<dbReference type="Proteomes" id="UP000008631">
    <property type="component" value="Chromosome"/>
</dbReference>
<dbReference type="InParanoid" id="E8R1D5"/>